<dbReference type="GO" id="GO:0004527">
    <property type="term" value="F:exonuclease activity"/>
    <property type="evidence" value="ECO:0007669"/>
    <property type="project" value="UniProtKB-KW"/>
</dbReference>
<reference evidence="7" key="2">
    <citation type="submission" date="2025-08" db="UniProtKB">
        <authorList>
            <consortium name="Ensembl"/>
        </authorList>
    </citation>
    <scope>IDENTIFICATION</scope>
</reference>
<evidence type="ECO:0000313" key="8">
    <source>
        <dbReference type="Proteomes" id="UP000008144"/>
    </source>
</evidence>
<dbReference type="Proteomes" id="UP000008144">
    <property type="component" value="Unassembled WGS sequence"/>
</dbReference>
<protein>
    <submittedName>
        <fullName evidence="7">Uncharacterized protein</fullName>
    </submittedName>
</protein>
<feature type="domain" description="Xrn1 helical" evidence="6">
    <location>
        <begin position="185"/>
        <end position="265"/>
    </location>
</feature>
<dbReference type="Pfam" id="PF17846">
    <property type="entry name" value="XRN_M"/>
    <property type="match status" value="2"/>
</dbReference>
<dbReference type="STRING" id="7719.ENSCINP00000002604"/>
<dbReference type="PANTHER" id="PTHR12341">
    <property type="entry name" value="5'-&gt;3' EXORIBONUCLEASE"/>
    <property type="match status" value="1"/>
</dbReference>
<comment type="similarity">
    <text evidence="4">Belongs to the 5'-3' exonuclease family.</text>
</comment>
<dbReference type="PANTHER" id="PTHR12341:SF7">
    <property type="entry name" value="5'-3' EXORIBONUCLEASE 1"/>
    <property type="match status" value="1"/>
</dbReference>
<accession>F6SXK5</accession>
<feature type="domain" description="Xrn1 helical" evidence="6">
    <location>
        <begin position="342"/>
        <end position="479"/>
    </location>
</feature>
<dbReference type="InterPro" id="IPR027073">
    <property type="entry name" value="5_3_exoribonuclease"/>
</dbReference>
<dbReference type="AlphaFoldDB" id="F6SXK5"/>
<keyword evidence="2" id="KW-0378">Hydrolase</keyword>
<evidence type="ECO:0000256" key="4">
    <source>
        <dbReference type="ARBA" id="ARBA00038299"/>
    </source>
</evidence>
<evidence type="ECO:0000256" key="2">
    <source>
        <dbReference type="ARBA" id="ARBA00022801"/>
    </source>
</evidence>
<feature type="domain" description="Xrn1 N-terminal" evidence="5">
    <location>
        <begin position="19"/>
        <end position="139"/>
    </location>
</feature>
<evidence type="ECO:0000256" key="3">
    <source>
        <dbReference type="ARBA" id="ARBA00022839"/>
    </source>
</evidence>
<dbReference type="GeneTree" id="ENSGT00670000098080"/>
<dbReference type="FunFam" id="3.40.50.12390:FF:000002">
    <property type="entry name" value="5'-3' exoribonuclease 1"/>
    <property type="match status" value="1"/>
</dbReference>
<proteinExistence type="inferred from homology"/>
<name>F6SXK5_CIOIN</name>
<evidence type="ECO:0000259" key="5">
    <source>
        <dbReference type="Pfam" id="PF03159"/>
    </source>
</evidence>
<organism evidence="7 8">
    <name type="scientific">Ciona intestinalis</name>
    <name type="common">Transparent sea squirt</name>
    <name type="synonym">Ascidia intestinalis</name>
    <dbReference type="NCBI Taxonomy" id="7719"/>
    <lineage>
        <taxon>Eukaryota</taxon>
        <taxon>Metazoa</taxon>
        <taxon>Chordata</taxon>
        <taxon>Tunicata</taxon>
        <taxon>Ascidiacea</taxon>
        <taxon>Phlebobranchia</taxon>
        <taxon>Cionidae</taxon>
        <taxon>Ciona</taxon>
    </lineage>
</organism>
<dbReference type="GO" id="GO:0003676">
    <property type="term" value="F:nucleic acid binding"/>
    <property type="evidence" value="ECO:0007669"/>
    <property type="project" value="InterPro"/>
</dbReference>
<dbReference type="OMA" id="NQEGYHD"/>
<dbReference type="InterPro" id="IPR004859">
    <property type="entry name" value="Xrn1_N"/>
</dbReference>
<keyword evidence="1" id="KW-0540">Nuclease</keyword>
<sequence>TRDCTLCYLLYLNPRSAKEAENNIKQALQKGEVLPTEKRFDSNCITPGTSFMEKLQAQLEYFVQNKITTDPSWQGIKVYLSGHQTPGEGEHKIMEFIRYERSQPEYDPNTRHCLYGLDADLLMLGLCTHEPHFALLREEVKFTRQKSSKTQNAAQTTFHLLHISLLREYIEHEFEAVKPNLPFEFNIESIIDDWVLMGFLVGNDFIPHLPDLHISTSALPFLYQTYIQVLPTLGGYLNEGGVINLGRLEVYLKAISSFDMDHFEEVYSDYKWLEAKSKSKKPTDCLLVGGEVTEDKSLKIVKGIWLFGIDLYIDLAIKQGTIEATETVDEEHSTFDQEFKLHKRAYYQTKFNIEGTEDEISTIAYEYILGIQWICHYYYNGVQSWDWFYPYHYSPYMSDLCNISTLHLTYNMNQPFLPFQQLLAVLPAASKDCIPEPYWNLMDESSIIGDFYPSNFSTDLNGKQQEWEAVVQIPFIEEVTTNNSGCGVMEVVILSYCVGVGCMA</sequence>
<evidence type="ECO:0000259" key="6">
    <source>
        <dbReference type="Pfam" id="PF17846"/>
    </source>
</evidence>
<evidence type="ECO:0000256" key="1">
    <source>
        <dbReference type="ARBA" id="ARBA00022722"/>
    </source>
</evidence>
<reference evidence="7" key="3">
    <citation type="submission" date="2025-09" db="UniProtKB">
        <authorList>
            <consortium name="Ensembl"/>
        </authorList>
    </citation>
    <scope>IDENTIFICATION</scope>
</reference>
<dbReference type="InterPro" id="IPR041412">
    <property type="entry name" value="Xrn1_helical"/>
</dbReference>
<dbReference type="Pfam" id="PF03159">
    <property type="entry name" value="XRN_N"/>
    <property type="match status" value="1"/>
</dbReference>
<keyword evidence="3" id="KW-0269">Exonuclease</keyword>
<reference evidence="8" key="1">
    <citation type="journal article" date="2002" name="Science">
        <title>The draft genome of Ciona intestinalis: insights into chordate and vertebrate origins.</title>
        <authorList>
            <person name="Dehal P."/>
            <person name="Satou Y."/>
            <person name="Campbell R.K."/>
            <person name="Chapman J."/>
            <person name="Degnan B."/>
            <person name="De Tomaso A."/>
            <person name="Davidson B."/>
            <person name="Di Gregorio A."/>
            <person name="Gelpke M."/>
            <person name="Goodstein D.M."/>
            <person name="Harafuji N."/>
            <person name="Hastings K.E."/>
            <person name="Ho I."/>
            <person name="Hotta K."/>
            <person name="Huang W."/>
            <person name="Kawashima T."/>
            <person name="Lemaire P."/>
            <person name="Martinez D."/>
            <person name="Meinertzhagen I.A."/>
            <person name="Necula S."/>
            <person name="Nonaka M."/>
            <person name="Putnam N."/>
            <person name="Rash S."/>
            <person name="Saiga H."/>
            <person name="Satake M."/>
            <person name="Terry A."/>
            <person name="Yamada L."/>
            <person name="Wang H.G."/>
            <person name="Awazu S."/>
            <person name="Azumi K."/>
            <person name="Boore J."/>
            <person name="Branno M."/>
            <person name="Chin-Bow S."/>
            <person name="DeSantis R."/>
            <person name="Doyle S."/>
            <person name="Francino P."/>
            <person name="Keys D.N."/>
            <person name="Haga S."/>
            <person name="Hayashi H."/>
            <person name="Hino K."/>
            <person name="Imai K.S."/>
            <person name="Inaba K."/>
            <person name="Kano S."/>
            <person name="Kobayashi K."/>
            <person name="Kobayashi M."/>
            <person name="Lee B.I."/>
            <person name="Makabe K.W."/>
            <person name="Manohar C."/>
            <person name="Matassi G."/>
            <person name="Medina M."/>
            <person name="Mochizuki Y."/>
            <person name="Mount S."/>
            <person name="Morishita T."/>
            <person name="Miura S."/>
            <person name="Nakayama A."/>
            <person name="Nishizaka S."/>
            <person name="Nomoto H."/>
            <person name="Ohta F."/>
            <person name="Oishi K."/>
            <person name="Rigoutsos I."/>
            <person name="Sano M."/>
            <person name="Sasaki A."/>
            <person name="Sasakura Y."/>
            <person name="Shoguchi E."/>
            <person name="Shin-i T."/>
            <person name="Spagnuolo A."/>
            <person name="Stainier D."/>
            <person name="Suzuki M.M."/>
            <person name="Tassy O."/>
            <person name="Takatori N."/>
            <person name="Tokuoka M."/>
            <person name="Yagi K."/>
            <person name="Yoshizaki F."/>
            <person name="Wada S."/>
            <person name="Zhang C."/>
            <person name="Hyatt P.D."/>
            <person name="Larimer F."/>
            <person name="Detter C."/>
            <person name="Doggett N."/>
            <person name="Glavina T."/>
            <person name="Hawkins T."/>
            <person name="Richardson P."/>
            <person name="Lucas S."/>
            <person name="Kohara Y."/>
            <person name="Levine M."/>
            <person name="Satoh N."/>
            <person name="Rokhsar D.S."/>
        </authorList>
    </citation>
    <scope>NUCLEOTIDE SEQUENCE [LARGE SCALE GENOMIC DNA]</scope>
</reference>
<dbReference type="Gene3D" id="1.25.40.1050">
    <property type="match status" value="1"/>
</dbReference>
<dbReference type="Gene3D" id="3.40.50.12390">
    <property type="match status" value="1"/>
</dbReference>
<dbReference type="Ensembl" id="ENSCINT00000002604.3">
    <property type="protein sequence ID" value="ENSCINP00000002604.3"/>
    <property type="gene ID" value="ENSCING00000001334.3"/>
</dbReference>
<dbReference type="InParanoid" id="F6SXK5"/>
<dbReference type="HOGENOM" id="CLU_006038_3_1_1"/>
<evidence type="ECO:0000313" key="7">
    <source>
        <dbReference type="Ensembl" id="ENSCINP00000002604.3"/>
    </source>
</evidence>
<keyword evidence="8" id="KW-1185">Reference proteome</keyword>
<dbReference type="CDD" id="cd18673">
    <property type="entry name" value="PIN_XRN1-2-like"/>
    <property type="match status" value="1"/>
</dbReference>